<keyword evidence="3" id="KW-1185">Reference proteome</keyword>
<sequence>MVLRHENAVLRRQVPRVRYEPADRLWFATLSHLIPRHRWTQVFPMTPATLPAWHRKLVAKKWDYSQRRRPGRPPTASAIKALILRMAAENPGWGHQRIHGELTSLGHKLAASTVWNILNQPGAGPRPASQRTNLEAVPPSPGRAHRRGRPSADSSTSTRSPADITTNPQPTGRFLYLSPTGSGSPPARPVCTASC</sequence>
<feature type="region of interest" description="Disordered" evidence="1">
    <location>
        <begin position="118"/>
        <end position="195"/>
    </location>
</feature>
<name>A0A9W4GRS8_9ACTN</name>
<dbReference type="Proteomes" id="UP001152519">
    <property type="component" value="Unassembled WGS sequence"/>
</dbReference>
<evidence type="ECO:0000313" key="2">
    <source>
        <dbReference type="EMBL" id="CAG6394699.1"/>
    </source>
</evidence>
<reference evidence="2" key="1">
    <citation type="submission" date="2021-05" db="EMBL/GenBank/DDBJ databases">
        <authorList>
            <person name="Arsene-Ploetze F."/>
        </authorList>
    </citation>
    <scope>NUCLEOTIDE SEQUENCE</scope>
    <source>
        <strain evidence="2">DSM 42138</strain>
    </source>
</reference>
<comment type="caution">
    <text evidence="2">The sequence shown here is derived from an EMBL/GenBank/DDBJ whole genome shotgun (WGS) entry which is preliminary data.</text>
</comment>
<feature type="compositionally biased region" description="Polar residues" evidence="1">
    <location>
        <begin position="152"/>
        <end position="170"/>
    </location>
</feature>
<evidence type="ECO:0000313" key="3">
    <source>
        <dbReference type="Proteomes" id="UP001152519"/>
    </source>
</evidence>
<dbReference type="AlphaFoldDB" id="A0A9W4GRS8"/>
<protein>
    <recommendedName>
        <fullName evidence="4">Transposase</fullName>
    </recommendedName>
</protein>
<accession>A0A9W4GRS8</accession>
<proteinExistence type="predicted"/>
<organism evidence="2 3">
    <name type="scientific">Actinacidiphila cocklensis</name>
    <dbReference type="NCBI Taxonomy" id="887465"/>
    <lineage>
        <taxon>Bacteria</taxon>
        <taxon>Bacillati</taxon>
        <taxon>Actinomycetota</taxon>
        <taxon>Actinomycetes</taxon>
        <taxon>Kitasatosporales</taxon>
        <taxon>Streptomycetaceae</taxon>
        <taxon>Actinacidiphila</taxon>
    </lineage>
</organism>
<dbReference type="EMBL" id="CAJSLV010000058">
    <property type="protein sequence ID" value="CAG6394699.1"/>
    <property type="molecule type" value="Genomic_DNA"/>
</dbReference>
<evidence type="ECO:0008006" key="4">
    <source>
        <dbReference type="Google" id="ProtNLM"/>
    </source>
</evidence>
<gene>
    <name evidence="2" type="ORF">SCOCK_290035</name>
</gene>
<evidence type="ECO:0000256" key="1">
    <source>
        <dbReference type="SAM" id="MobiDB-lite"/>
    </source>
</evidence>